<evidence type="ECO:0000313" key="2">
    <source>
        <dbReference type="Proteomes" id="UP000812270"/>
    </source>
</evidence>
<comment type="caution">
    <text evidence="1">The sequence shown here is derived from an EMBL/GenBank/DDBJ whole genome shotgun (WGS) entry which is preliminary data.</text>
</comment>
<name>A0A9E2SEN9_9BACT</name>
<keyword evidence="1" id="KW-0378">Hydrolase</keyword>
<sequence>MKNLLKALLLLAIVFNTGCRKNDQPSVKEPDPITPDLISKISTSISGYVMNESGKPVAMATVSVGSSQMLTDEYGYFSLSNTEVPAAAGVVKVYCKGYFMGYKTFVPEKNKSGFVRMQLLTKSETGVVSAASGGEIATNDGGKIILPANGVVAAATSSAYTGQVHVSIKNIDPSATENFQAGMPGDGRATDSVGHLKALRSYGAVAVELTGDNGQALQIAQGKTASIFIPISSSLAASAPESITLWSFNEGTGLWKQEGTAVKKDNTYCGTTSHFSFWAGAAGVPLVNFKARVVDASLNPLSHVPVSVTVAGMPLNAGYGRFGYTDADGNISGAVFANSNLILQVLTPCAIAAYAQNFTTTSTDIDLGQVTGNIGQSVVTISGSVNNCASKPVQNGYVQTYDHGFYNRIPVVNGAFSFTGIACSNLSVNVVAVDNATNLQGTPQVITITAGTNNLGTLTACGTSTMGNITYTIDGVTTSLTEPADTVGGYYLTMTPDTSTNIRTQIVTLSRNVNNNPQISFQFDGNKTIGSTHYLTEVFSPAFTSGRGYWPVQIPLTITEFGEIGGFISGSFSSKLIEFDNSAVHDFSCSFRIRRYN</sequence>
<keyword evidence="1" id="KW-0121">Carboxypeptidase</keyword>
<dbReference type="Proteomes" id="UP000812270">
    <property type="component" value="Unassembled WGS sequence"/>
</dbReference>
<evidence type="ECO:0000313" key="1">
    <source>
        <dbReference type="EMBL" id="MBV4359270.1"/>
    </source>
</evidence>
<accession>A0A9E2SEN9</accession>
<keyword evidence="2" id="KW-1185">Reference proteome</keyword>
<dbReference type="GO" id="GO:0004180">
    <property type="term" value="F:carboxypeptidase activity"/>
    <property type="evidence" value="ECO:0007669"/>
    <property type="project" value="UniProtKB-KW"/>
</dbReference>
<dbReference type="EMBL" id="JAHSPG010000015">
    <property type="protein sequence ID" value="MBV4359270.1"/>
    <property type="molecule type" value="Genomic_DNA"/>
</dbReference>
<gene>
    <name evidence="1" type="ORF">KTO63_19030</name>
</gene>
<dbReference type="RefSeq" id="WP_217793310.1">
    <property type="nucleotide sequence ID" value="NZ_JAHSPG010000015.1"/>
</dbReference>
<keyword evidence="1" id="KW-0645">Protease</keyword>
<organism evidence="1 2">
    <name type="scientific">Pinibacter aurantiacus</name>
    <dbReference type="NCBI Taxonomy" id="2851599"/>
    <lineage>
        <taxon>Bacteria</taxon>
        <taxon>Pseudomonadati</taxon>
        <taxon>Bacteroidota</taxon>
        <taxon>Chitinophagia</taxon>
        <taxon>Chitinophagales</taxon>
        <taxon>Chitinophagaceae</taxon>
        <taxon>Pinibacter</taxon>
    </lineage>
</organism>
<reference evidence="1" key="1">
    <citation type="submission" date="2021-06" db="EMBL/GenBank/DDBJ databases">
        <authorList>
            <person name="Huq M.A."/>
        </authorList>
    </citation>
    <scope>NUCLEOTIDE SEQUENCE</scope>
    <source>
        <strain evidence="1">MAH-26</strain>
    </source>
</reference>
<proteinExistence type="predicted"/>
<dbReference type="AlphaFoldDB" id="A0A9E2SEN9"/>
<protein>
    <submittedName>
        <fullName evidence="1">Carboxypeptidase-like regulatory domain-containing protein</fullName>
    </submittedName>
</protein>